<keyword evidence="6" id="KW-0812">Transmembrane</keyword>
<evidence type="ECO:0000256" key="5">
    <source>
        <dbReference type="SAM" id="Coils"/>
    </source>
</evidence>
<evidence type="ECO:0000313" key="8">
    <source>
        <dbReference type="EMBL" id="KAK9705532.1"/>
    </source>
</evidence>
<evidence type="ECO:0000256" key="6">
    <source>
        <dbReference type="SAM" id="Phobius"/>
    </source>
</evidence>
<reference evidence="8" key="1">
    <citation type="submission" date="2024-03" db="EMBL/GenBank/DDBJ databases">
        <title>WGS assembly of Saponaria officinalis var. Norfolk2.</title>
        <authorList>
            <person name="Jenkins J."/>
            <person name="Shu S."/>
            <person name="Grimwood J."/>
            <person name="Barry K."/>
            <person name="Goodstein D."/>
            <person name="Schmutz J."/>
            <person name="Leebens-Mack J."/>
            <person name="Osbourn A."/>
        </authorList>
    </citation>
    <scope>NUCLEOTIDE SEQUENCE [LARGE SCALE GENOMIC DNA]</scope>
    <source>
        <strain evidence="8">JIC</strain>
    </source>
</reference>
<dbReference type="PANTHER" id="PTHR33248">
    <property type="entry name" value="ZINC ION-BINDING PROTEIN"/>
    <property type="match status" value="1"/>
</dbReference>
<keyword evidence="5" id="KW-0175">Coiled coil</keyword>
<proteinExistence type="predicted"/>
<dbReference type="PROSITE" id="PS51999">
    <property type="entry name" value="ZF_GRF"/>
    <property type="match status" value="1"/>
</dbReference>
<evidence type="ECO:0000256" key="2">
    <source>
        <dbReference type="ARBA" id="ARBA00022771"/>
    </source>
</evidence>
<dbReference type="GO" id="GO:0008270">
    <property type="term" value="F:zinc ion binding"/>
    <property type="evidence" value="ECO:0007669"/>
    <property type="project" value="UniProtKB-KW"/>
</dbReference>
<evidence type="ECO:0000259" key="7">
    <source>
        <dbReference type="PROSITE" id="PS51999"/>
    </source>
</evidence>
<feature type="transmembrane region" description="Helical" evidence="6">
    <location>
        <begin position="131"/>
        <end position="152"/>
    </location>
</feature>
<sequence length="153" mass="17858">MSRESGSSSGRTYSKCNCKVPLALRKSWTSENPGRRFFTCKFYNPGTNFRGCEFFKWYDQNQCGWQRDVINELVLEKKLLSKELEIVKVENSHLEEQNNRLKEEIELLRMRTTFDDNESDERVTDSYPKKALSTALYVVVVVLCIMALVKVLI</sequence>
<keyword evidence="1" id="KW-0479">Metal-binding</keyword>
<keyword evidence="6" id="KW-0472">Membrane</keyword>
<feature type="coiled-coil region" evidence="5">
    <location>
        <begin position="70"/>
        <end position="111"/>
    </location>
</feature>
<protein>
    <recommendedName>
        <fullName evidence="7">GRF-type domain-containing protein</fullName>
    </recommendedName>
</protein>
<organism evidence="8 9">
    <name type="scientific">Saponaria officinalis</name>
    <name type="common">Common soapwort</name>
    <name type="synonym">Lychnis saponaria</name>
    <dbReference type="NCBI Taxonomy" id="3572"/>
    <lineage>
        <taxon>Eukaryota</taxon>
        <taxon>Viridiplantae</taxon>
        <taxon>Streptophyta</taxon>
        <taxon>Embryophyta</taxon>
        <taxon>Tracheophyta</taxon>
        <taxon>Spermatophyta</taxon>
        <taxon>Magnoliopsida</taxon>
        <taxon>eudicotyledons</taxon>
        <taxon>Gunneridae</taxon>
        <taxon>Pentapetalae</taxon>
        <taxon>Caryophyllales</taxon>
        <taxon>Caryophyllaceae</taxon>
        <taxon>Caryophylleae</taxon>
        <taxon>Saponaria</taxon>
    </lineage>
</organism>
<evidence type="ECO:0000313" key="9">
    <source>
        <dbReference type="Proteomes" id="UP001443914"/>
    </source>
</evidence>
<gene>
    <name evidence="8" type="ORF">RND81_07G064200</name>
</gene>
<dbReference type="Proteomes" id="UP001443914">
    <property type="component" value="Unassembled WGS sequence"/>
</dbReference>
<dbReference type="EMBL" id="JBDFQZ010000007">
    <property type="protein sequence ID" value="KAK9705532.1"/>
    <property type="molecule type" value="Genomic_DNA"/>
</dbReference>
<name>A0AAW1JN21_SAPOF</name>
<keyword evidence="2 4" id="KW-0863">Zinc-finger</keyword>
<evidence type="ECO:0000256" key="4">
    <source>
        <dbReference type="PROSITE-ProRule" id="PRU01343"/>
    </source>
</evidence>
<dbReference type="AlphaFoldDB" id="A0AAW1JN21"/>
<keyword evidence="3" id="KW-0862">Zinc</keyword>
<keyword evidence="9" id="KW-1185">Reference proteome</keyword>
<comment type="caution">
    <text evidence="8">The sequence shown here is derived from an EMBL/GenBank/DDBJ whole genome shotgun (WGS) entry which is preliminary data.</text>
</comment>
<feature type="domain" description="GRF-type" evidence="7">
    <location>
        <begin position="16"/>
        <end position="61"/>
    </location>
</feature>
<keyword evidence="6" id="KW-1133">Transmembrane helix</keyword>
<accession>A0AAW1JN21</accession>
<evidence type="ECO:0000256" key="1">
    <source>
        <dbReference type="ARBA" id="ARBA00022723"/>
    </source>
</evidence>
<dbReference type="InterPro" id="IPR010666">
    <property type="entry name" value="Znf_GRF"/>
</dbReference>
<evidence type="ECO:0000256" key="3">
    <source>
        <dbReference type="ARBA" id="ARBA00022833"/>
    </source>
</evidence>